<dbReference type="Gene3D" id="3.10.20.810">
    <property type="entry name" value="Phosphoribosyl-AMP cyclohydrolase"/>
    <property type="match status" value="1"/>
</dbReference>
<dbReference type="HAMAP" id="MF_01021">
    <property type="entry name" value="HisI"/>
    <property type="match status" value="1"/>
</dbReference>
<dbReference type="HAMAP" id="MF_01019">
    <property type="entry name" value="HisIE"/>
    <property type="match status" value="1"/>
</dbReference>
<evidence type="ECO:0000256" key="15">
    <source>
        <dbReference type="HAMAP-Rule" id="MF_01019"/>
    </source>
</evidence>
<dbReference type="AlphaFoldDB" id="A0A7S9NDM7"/>
<comment type="subcellular location">
    <subcellularLocation>
        <location evidence="3 15">Cytoplasm</location>
    </subcellularLocation>
</comment>
<dbReference type="EC" id="3.5.4.19" evidence="15"/>
<dbReference type="NCBIfam" id="TIGR03188">
    <property type="entry name" value="histidine_hisI"/>
    <property type="match status" value="1"/>
</dbReference>
<dbReference type="PANTHER" id="PTHR42945:SF9">
    <property type="entry name" value="HISTIDINE BIOSYNTHESIS BIFUNCTIONAL PROTEIN HISIE"/>
    <property type="match status" value="1"/>
</dbReference>
<feature type="domain" description="Phosphoribosyl-AMP cyclohydrolase" evidence="16">
    <location>
        <begin position="31"/>
        <end position="105"/>
    </location>
</feature>
<dbReference type="InterPro" id="IPR038019">
    <property type="entry name" value="PRib_AMP_CycHydrolase_sf"/>
</dbReference>
<protein>
    <recommendedName>
        <fullName evidence="15">Histidine biosynthesis bifunctional protein HisIE</fullName>
    </recommendedName>
    <domain>
        <recommendedName>
            <fullName evidence="15">Phosphoribosyl-AMP cyclohydrolase</fullName>
            <shortName evidence="15">PRA-CH</shortName>
            <ecNumber evidence="15">3.5.4.19</ecNumber>
        </recommendedName>
    </domain>
    <domain>
        <recommendedName>
            <fullName evidence="15">Phosphoribosyl-ATP pyrophosphatase</fullName>
            <shortName evidence="15">PRA-PH</shortName>
            <ecNumber evidence="15">3.6.1.31</ecNumber>
        </recommendedName>
    </domain>
</protein>
<feature type="region of interest" description="Phosphoribosyl-ATP pyrophosphohydrolase" evidence="15">
    <location>
        <begin position="130"/>
        <end position="246"/>
    </location>
</feature>
<keyword evidence="11 15" id="KW-0378">Hydrolase</keyword>
<dbReference type="Pfam" id="PF01502">
    <property type="entry name" value="PRA-CH"/>
    <property type="match status" value="1"/>
</dbReference>
<proteinExistence type="inferred from homology"/>
<evidence type="ECO:0000256" key="3">
    <source>
        <dbReference type="ARBA" id="ARBA00004496"/>
    </source>
</evidence>
<dbReference type="InterPro" id="IPR023019">
    <property type="entry name" value="His_synth_HisIE"/>
</dbReference>
<evidence type="ECO:0000256" key="5">
    <source>
        <dbReference type="ARBA" id="ARBA00005204"/>
    </source>
</evidence>
<dbReference type="InterPro" id="IPR002496">
    <property type="entry name" value="PRib_AMP_CycHydrolase_dom"/>
</dbReference>
<comment type="pathway">
    <text evidence="4 15">Amino-acid biosynthesis; L-histidine biosynthesis; L-histidine from 5-phospho-alpha-D-ribose 1-diphosphate: step 3/9.</text>
</comment>
<comment type="catalytic activity">
    <reaction evidence="1 15">
        <text>1-(5-phospho-beta-D-ribosyl)-5'-AMP + H2O = 1-(5-phospho-beta-D-ribosyl)-5-[(5-phospho-beta-D-ribosylamino)methylideneamino]imidazole-4-carboxamide</text>
        <dbReference type="Rhea" id="RHEA:20049"/>
        <dbReference type="ChEBI" id="CHEBI:15377"/>
        <dbReference type="ChEBI" id="CHEBI:58435"/>
        <dbReference type="ChEBI" id="CHEBI:59457"/>
        <dbReference type="EC" id="3.5.4.19"/>
    </reaction>
</comment>
<dbReference type="RefSeq" id="WP_107792840.1">
    <property type="nucleotide sequence ID" value="NZ_CP049274.1"/>
</dbReference>
<keyword evidence="13 15" id="KW-0368">Histidine biosynthesis</keyword>
<dbReference type="GO" id="GO:0004635">
    <property type="term" value="F:phosphoribosyl-AMP cyclohydrolase activity"/>
    <property type="evidence" value="ECO:0007669"/>
    <property type="project" value="UniProtKB-UniRule"/>
</dbReference>
<keyword evidence="14 15" id="KW-0511">Multifunctional enzyme</keyword>
<dbReference type="EC" id="3.6.1.31" evidence="15"/>
<evidence type="ECO:0000256" key="1">
    <source>
        <dbReference type="ARBA" id="ARBA00000024"/>
    </source>
</evidence>
<dbReference type="GO" id="GO:0005737">
    <property type="term" value="C:cytoplasm"/>
    <property type="evidence" value="ECO:0007669"/>
    <property type="project" value="UniProtKB-SubCell"/>
</dbReference>
<evidence type="ECO:0000256" key="6">
    <source>
        <dbReference type="ARBA" id="ARBA00007731"/>
    </source>
</evidence>
<sequence length="246" mass="27637">MNSVTKSIDWQKVGGLLPVVVCDHATNEVLMLAYMNEEALNLSLSSRYAHYFSRTKNRIWKKGEESGNTQEIKAAFLDCDNDTLLLKVIQNGGAACHTGARSCFFNEINLHDGKILDTKTEVKKINYGVLDELYHVIEDRKLNANPETSYVSSLFKKGENQILKKVGEEAGEFIMAAKDLSFAENSKQDEQKAKDDLIYEAADLCFHALVALSAHNIHPDAVKNELARRFGMSGIEEKRSRDVKQH</sequence>
<dbReference type="SUPFAM" id="SSF141734">
    <property type="entry name" value="HisI-like"/>
    <property type="match status" value="1"/>
</dbReference>
<comment type="catalytic activity">
    <reaction evidence="2 15">
        <text>1-(5-phospho-beta-D-ribosyl)-ATP + H2O = 1-(5-phospho-beta-D-ribosyl)-5'-AMP + diphosphate + H(+)</text>
        <dbReference type="Rhea" id="RHEA:22828"/>
        <dbReference type="ChEBI" id="CHEBI:15377"/>
        <dbReference type="ChEBI" id="CHEBI:15378"/>
        <dbReference type="ChEBI" id="CHEBI:33019"/>
        <dbReference type="ChEBI" id="CHEBI:59457"/>
        <dbReference type="ChEBI" id="CHEBI:73183"/>
        <dbReference type="EC" id="3.6.1.31"/>
    </reaction>
</comment>
<evidence type="ECO:0000256" key="4">
    <source>
        <dbReference type="ARBA" id="ARBA00005169"/>
    </source>
</evidence>
<comment type="similarity">
    <text evidence="6 15">In the C-terminal section; belongs to the PRA-PH family.</text>
</comment>
<dbReference type="NCBIfam" id="NF001611">
    <property type="entry name" value="PRK00400.1-3"/>
    <property type="match status" value="1"/>
</dbReference>
<accession>A0A7S9NDM7</accession>
<dbReference type="CDD" id="cd11534">
    <property type="entry name" value="NTP-PPase_HisIE_like"/>
    <property type="match status" value="1"/>
</dbReference>
<dbReference type="PANTHER" id="PTHR42945">
    <property type="entry name" value="HISTIDINE BIOSYNTHESIS BIFUNCTIONAL PROTEIN"/>
    <property type="match status" value="1"/>
</dbReference>
<feature type="region of interest" description="Phosphoribosyl-AMP cyclohydrolase" evidence="15">
    <location>
        <begin position="1"/>
        <end position="129"/>
    </location>
</feature>
<dbReference type="Proteomes" id="UP000594630">
    <property type="component" value="Chromosome"/>
</dbReference>
<evidence type="ECO:0000256" key="14">
    <source>
        <dbReference type="ARBA" id="ARBA00023268"/>
    </source>
</evidence>
<evidence type="ECO:0000313" key="17">
    <source>
        <dbReference type="EMBL" id="QPH83828.1"/>
    </source>
</evidence>
<dbReference type="GO" id="GO:0000105">
    <property type="term" value="P:L-histidine biosynthetic process"/>
    <property type="evidence" value="ECO:0007669"/>
    <property type="project" value="UniProtKB-UniRule"/>
</dbReference>
<reference evidence="17 18" key="1">
    <citation type="journal article" date="2018" name="Emerg. Microbes Infect.">
        <title>Genomic analysis of oral Campylobacter concisus strains identified a potential bacterial molecular marker associated with active Crohn's disease.</title>
        <authorList>
            <person name="Liu F."/>
            <person name="Ma R."/>
            <person name="Tay C.Y.A."/>
            <person name="Octavia S."/>
            <person name="Lan R."/>
            <person name="Chung H.K.L."/>
            <person name="Riordan S.M."/>
            <person name="Grimm M.C."/>
            <person name="Leong R.W."/>
            <person name="Tanaka M.M."/>
            <person name="Connor S."/>
            <person name="Zhang L."/>
        </authorList>
    </citation>
    <scope>NUCLEOTIDE SEQUENCE [LARGE SCALE GENOMIC DNA]</scope>
    <source>
        <strain evidence="17 18">P10CDO-S2</strain>
    </source>
</reference>
<organism evidence="17 18">
    <name type="scientific">Campylobacter concisus</name>
    <dbReference type="NCBI Taxonomy" id="199"/>
    <lineage>
        <taxon>Bacteria</taxon>
        <taxon>Pseudomonadati</taxon>
        <taxon>Campylobacterota</taxon>
        <taxon>Epsilonproteobacteria</taxon>
        <taxon>Campylobacterales</taxon>
        <taxon>Campylobacteraceae</taxon>
        <taxon>Campylobacter</taxon>
    </lineage>
</organism>
<evidence type="ECO:0000259" key="16">
    <source>
        <dbReference type="Pfam" id="PF01502"/>
    </source>
</evidence>
<keyword evidence="8 15" id="KW-0963">Cytoplasm</keyword>
<keyword evidence="12 15" id="KW-0067">ATP-binding</keyword>
<dbReference type="NCBIfam" id="NF002747">
    <property type="entry name" value="PRK02759.1"/>
    <property type="match status" value="1"/>
</dbReference>
<dbReference type="Pfam" id="PF01503">
    <property type="entry name" value="PRA-PH"/>
    <property type="match status" value="1"/>
</dbReference>
<evidence type="ECO:0000313" key="18">
    <source>
        <dbReference type="Proteomes" id="UP000594630"/>
    </source>
</evidence>
<keyword evidence="9 15" id="KW-0028">Amino-acid biosynthesis</keyword>
<evidence type="ECO:0000256" key="8">
    <source>
        <dbReference type="ARBA" id="ARBA00022490"/>
    </source>
</evidence>
<dbReference type="GO" id="GO:0005524">
    <property type="term" value="F:ATP binding"/>
    <property type="evidence" value="ECO:0007669"/>
    <property type="project" value="UniProtKB-KW"/>
</dbReference>
<comment type="pathway">
    <text evidence="5 15">Amino-acid biosynthesis; L-histidine biosynthesis; L-histidine from 5-phospho-alpha-D-ribose 1-diphosphate: step 2/9.</text>
</comment>
<dbReference type="InterPro" id="IPR008179">
    <property type="entry name" value="HisE"/>
</dbReference>
<dbReference type="InterPro" id="IPR021130">
    <property type="entry name" value="PRib-ATP_PPHydrolase-like"/>
</dbReference>
<dbReference type="Gene3D" id="1.10.287.1080">
    <property type="entry name" value="MazG-like"/>
    <property type="match status" value="1"/>
</dbReference>
<dbReference type="GO" id="GO:0004636">
    <property type="term" value="F:phosphoribosyl-ATP diphosphatase activity"/>
    <property type="evidence" value="ECO:0007669"/>
    <property type="project" value="UniProtKB-UniRule"/>
</dbReference>
<dbReference type="HAMAP" id="MF_01020">
    <property type="entry name" value="HisE"/>
    <property type="match status" value="1"/>
</dbReference>
<gene>
    <name evidence="15" type="primary">hisI</name>
    <name evidence="15" type="synonym">hisIE</name>
    <name evidence="17" type="ORF">CVT06_01455</name>
</gene>
<evidence type="ECO:0000256" key="11">
    <source>
        <dbReference type="ARBA" id="ARBA00022801"/>
    </source>
</evidence>
<name>A0A7S9NDM7_9BACT</name>
<comment type="similarity">
    <text evidence="7 15">In the N-terminal section; belongs to the PRA-CH family.</text>
</comment>
<evidence type="ECO:0000256" key="12">
    <source>
        <dbReference type="ARBA" id="ARBA00022840"/>
    </source>
</evidence>
<dbReference type="EMBL" id="CP049274">
    <property type="protein sequence ID" value="QPH83828.1"/>
    <property type="molecule type" value="Genomic_DNA"/>
</dbReference>
<keyword evidence="10 15" id="KW-0547">Nucleotide-binding</keyword>
<dbReference type="SUPFAM" id="SSF101386">
    <property type="entry name" value="all-alpha NTP pyrophosphatases"/>
    <property type="match status" value="1"/>
</dbReference>
<evidence type="ECO:0000256" key="7">
    <source>
        <dbReference type="ARBA" id="ARBA00008299"/>
    </source>
</evidence>
<dbReference type="NCBIfam" id="NF000768">
    <property type="entry name" value="PRK00051.1"/>
    <property type="match status" value="1"/>
</dbReference>
<evidence type="ECO:0000256" key="9">
    <source>
        <dbReference type="ARBA" id="ARBA00022605"/>
    </source>
</evidence>
<dbReference type="InterPro" id="IPR026660">
    <property type="entry name" value="PRA-CH"/>
</dbReference>
<evidence type="ECO:0000256" key="13">
    <source>
        <dbReference type="ARBA" id="ARBA00023102"/>
    </source>
</evidence>
<evidence type="ECO:0000256" key="2">
    <source>
        <dbReference type="ARBA" id="ARBA00001460"/>
    </source>
</evidence>
<evidence type="ECO:0000256" key="10">
    <source>
        <dbReference type="ARBA" id="ARBA00022741"/>
    </source>
</evidence>
<dbReference type="UniPathway" id="UPA00031">
    <property type="reaction ID" value="UER00007"/>
</dbReference>
<dbReference type="FunFam" id="3.10.20.810:FF:000001">
    <property type="entry name" value="Histidine biosynthesis bifunctional protein HisIE"/>
    <property type="match status" value="1"/>
</dbReference>